<keyword evidence="9" id="KW-0226">DNA condensation</keyword>
<gene>
    <name evidence="12" type="ORF">HJC23_010432</name>
</gene>
<comment type="similarity">
    <text evidence="3">Belongs to the CND2 (condensin subunit 2) family.</text>
</comment>
<evidence type="ECO:0000256" key="3">
    <source>
        <dbReference type="ARBA" id="ARBA00009471"/>
    </source>
</evidence>
<dbReference type="GO" id="GO:0005737">
    <property type="term" value="C:cytoplasm"/>
    <property type="evidence" value="ECO:0007669"/>
    <property type="project" value="UniProtKB-SubCell"/>
</dbReference>
<feature type="compositionally biased region" description="Low complexity" evidence="11">
    <location>
        <begin position="8"/>
        <end position="18"/>
    </location>
</feature>
<dbReference type="Proteomes" id="UP001516023">
    <property type="component" value="Unassembled WGS sequence"/>
</dbReference>
<feature type="compositionally biased region" description="Acidic residues" evidence="11">
    <location>
        <begin position="64"/>
        <end position="76"/>
    </location>
</feature>
<evidence type="ECO:0000256" key="10">
    <source>
        <dbReference type="ARBA" id="ARBA00023306"/>
    </source>
</evidence>
<keyword evidence="6" id="KW-0963">Cytoplasm</keyword>
<reference evidence="12 13" key="1">
    <citation type="journal article" date="2020" name="G3 (Bethesda)">
        <title>Improved Reference Genome for Cyclotella cryptica CCMP332, a Model for Cell Wall Morphogenesis, Salinity Adaptation, and Lipid Production in Diatoms (Bacillariophyta).</title>
        <authorList>
            <person name="Roberts W.R."/>
            <person name="Downey K.M."/>
            <person name="Ruck E.C."/>
            <person name="Traller J.C."/>
            <person name="Alverson A.J."/>
        </authorList>
    </citation>
    <scope>NUCLEOTIDE SEQUENCE [LARGE SCALE GENOMIC DNA]</scope>
    <source>
        <strain evidence="12 13">CCMP332</strain>
    </source>
</reference>
<keyword evidence="5" id="KW-0158">Chromosome</keyword>
<evidence type="ECO:0000256" key="2">
    <source>
        <dbReference type="ARBA" id="ARBA00004496"/>
    </source>
</evidence>
<evidence type="ECO:0000256" key="7">
    <source>
        <dbReference type="ARBA" id="ARBA00022618"/>
    </source>
</evidence>
<keyword evidence="7" id="KW-0132">Cell division</keyword>
<feature type="region of interest" description="Disordered" evidence="11">
    <location>
        <begin position="1"/>
        <end position="123"/>
    </location>
</feature>
<evidence type="ECO:0000256" key="9">
    <source>
        <dbReference type="ARBA" id="ARBA00023067"/>
    </source>
</evidence>
<keyword evidence="10" id="KW-0131">Cell cycle</keyword>
<evidence type="ECO:0000256" key="11">
    <source>
        <dbReference type="SAM" id="MobiDB-lite"/>
    </source>
</evidence>
<evidence type="ECO:0000256" key="1">
    <source>
        <dbReference type="ARBA" id="ARBA00004286"/>
    </source>
</evidence>
<dbReference type="GO" id="GO:0030261">
    <property type="term" value="P:chromosome condensation"/>
    <property type="evidence" value="ECO:0007669"/>
    <property type="project" value="UniProtKB-KW"/>
</dbReference>
<accession>A0ABD3QHC3</accession>
<evidence type="ECO:0000256" key="8">
    <source>
        <dbReference type="ARBA" id="ARBA00022776"/>
    </source>
</evidence>
<dbReference type="Pfam" id="PF05786">
    <property type="entry name" value="Cnd2"/>
    <property type="match status" value="1"/>
</dbReference>
<evidence type="ECO:0000256" key="4">
    <source>
        <dbReference type="ARBA" id="ARBA00016065"/>
    </source>
</evidence>
<protein>
    <recommendedName>
        <fullName evidence="4">Condensin complex subunit 2</fullName>
    </recommendedName>
</protein>
<proteinExistence type="inferred from homology"/>
<dbReference type="InterPro" id="IPR022816">
    <property type="entry name" value="Condensin_barren_su2"/>
</dbReference>
<comment type="subcellular location">
    <subcellularLocation>
        <location evidence="1">Chromosome</location>
    </subcellularLocation>
    <subcellularLocation>
        <location evidence="2">Cytoplasm</location>
    </subcellularLocation>
</comment>
<sequence>MASVATENANPNMAAAPPTNKPPMPLKKKKVSISPKKPTVISPRRRHSSSRFERDEENIAWSLDLEDSDEENETSESIERTKPKSKPRRRRRSSARFLRLSDAGTPGAENGTDGDSPERGEDFTSSEHLGEIYRQAIRMNAENKINAGNSWGLKLIENMDKFIEEVDHGPTLALCLSCCHYLSSSPLDTYRFLATAPQDGSGAATPRGSDDAKVPRKFKPKDERGRVNFTKASCTLDASVKIYSYRVDDVHLSSYRVLANLNRTDNKKGNDAAEEGEVEAITEGELGVKSVNRRKNTERKGAVDTIETNLANINMSKLDSAYDIDPLFHKMSKAFDEGGAKGLLLGNLGVSSKGCHIVFDSKEEFNSENVKDVANDGEDEEAKEEFEWKESEIDISSLAAKLESMLQSFGVQSCDSVPFVPQLESLRNDYAVLEEEGFAVDEKDVAREGRRRLKLYDAPEEEEKEAEKSIHHIAMERSRGSVLGMSFDTNFRLSLDSAEDGEGEFLPMAEEDEESLGGDGEFAPVDFGGGDDEFAPDFGYDGGISSETFTNRHSYNNTKVLLDALCDGDAFYDDGIGNNSDYAFFDVKKFEKVTDGNLWAGSQHWKKVPGLARKEGNIQEKRKVTFQDDTGDAEKKKKTVKKDRIFIDFTLPPNVDSIFEQKKTKAKRTTKKSSADPYQMSKTEKDFLLPPDANVGASALTRLFSRPNAVVQKSSSTVNQKASKTVGFYDVEENALGFDCENDFASGDNESGGFTVAYGDDDDGHMHDDVDYRTDNFDEVRKVQKIDINYATVAKKVDVRRLKRDLWIELEERTAPEDQPEKDDSGMVETQDDDRVDQSLSRLVSFKETVEKMEQAQSQHDVTVSFYFICCLHLANEKGLKLDSTGLEDFMISMDHSGSNFRETFGDNFVKTANELSS</sequence>
<dbReference type="GO" id="GO:0005694">
    <property type="term" value="C:chromosome"/>
    <property type="evidence" value="ECO:0007669"/>
    <property type="project" value="UniProtKB-SubCell"/>
</dbReference>
<keyword evidence="13" id="KW-1185">Reference proteome</keyword>
<evidence type="ECO:0000256" key="5">
    <source>
        <dbReference type="ARBA" id="ARBA00022454"/>
    </source>
</evidence>
<feature type="compositionally biased region" description="Basic residues" evidence="11">
    <location>
        <begin position="83"/>
        <end position="94"/>
    </location>
</feature>
<dbReference type="PANTHER" id="PTHR13108">
    <property type="entry name" value="CONDENSIN COMPLEX SUBUNIT 2"/>
    <property type="match status" value="1"/>
</dbReference>
<dbReference type="AlphaFoldDB" id="A0ABD3QHC3"/>
<evidence type="ECO:0000313" key="12">
    <source>
        <dbReference type="EMBL" id="KAL3799782.1"/>
    </source>
</evidence>
<dbReference type="GO" id="GO:0051301">
    <property type="term" value="P:cell division"/>
    <property type="evidence" value="ECO:0007669"/>
    <property type="project" value="UniProtKB-KW"/>
</dbReference>
<comment type="caution">
    <text evidence="12">The sequence shown here is derived from an EMBL/GenBank/DDBJ whole genome shotgun (WGS) entry which is preliminary data.</text>
</comment>
<evidence type="ECO:0000256" key="6">
    <source>
        <dbReference type="ARBA" id="ARBA00022490"/>
    </source>
</evidence>
<dbReference type="EMBL" id="JABMIG020000036">
    <property type="protein sequence ID" value="KAL3799782.1"/>
    <property type="molecule type" value="Genomic_DNA"/>
</dbReference>
<name>A0ABD3QHC3_9STRA</name>
<evidence type="ECO:0000313" key="13">
    <source>
        <dbReference type="Proteomes" id="UP001516023"/>
    </source>
</evidence>
<keyword evidence="8" id="KW-0498">Mitosis</keyword>
<organism evidence="12 13">
    <name type="scientific">Cyclotella cryptica</name>
    <dbReference type="NCBI Taxonomy" id="29204"/>
    <lineage>
        <taxon>Eukaryota</taxon>
        <taxon>Sar</taxon>
        <taxon>Stramenopiles</taxon>
        <taxon>Ochrophyta</taxon>
        <taxon>Bacillariophyta</taxon>
        <taxon>Coscinodiscophyceae</taxon>
        <taxon>Thalassiosirophycidae</taxon>
        <taxon>Stephanodiscales</taxon>
        <taxon>Stephanodiscaceae</taxon>
        <taxon>Cyclotella</taxon>
    </lineage>
</organism>
<dbReference type="PANTHER" id="PTHR13108:SF9">
    <property type="entry name" value="CONDENSIN COMPLEX SUBUNIT 2"/>
    <property type="match status" value="1"/>
</dbReference>
<feature type="region of interest" description="Disordered" evidence="11">
    <location>
        <begin position="813"/>
        <end position="834"/>
    </location>
</feature>